<reference evidence="1 2" key="1">
    <citation type="submission" date="2020-08" db="EMBL/GenBank/DDBJ databases">
        <title>Genomic Encyclopedia of Type Strains, Phase IV (KMG-IV): sequencing the most valuable type-strain genomes for metagenomic binning, comparative biology and taxonomic classification.</title>
        <authorList>
            <person name="Goeker M."/>
        </authorList>
    </citation>
    <scope>NUCLEOTIDE SEQUENCE [LARGE SCALE GENOMIC DNA]</scope>
    <source>
        <strain evidence="1 2">DSM 22548</strain>
    </source>
</reference>
<name>A0A7W5UIY8_9BACT</name>
<accession>A0A7W5UIY8</accession>
<gene>
    <name evidence="1" type="ORF">FHS60_001204</name>
</gene>
<evidence type="ECO:0000313" key="2">
    <source>
        <dbReference type="Proteomes" id="UP000541425"/>
    </source>
</evidence>
<protein>
    <submittedName>
        <fullName evidence="1">Uncharacterized protein</fullName>
    </submittedName>
</protein>
<dbReference type="EMBL" id="JACICA010000005">
    <property type="protein sequence ID" value="MBB3702735.1"/>
    <property type="molecule type" value="Genomic_DNA"/>
</dbReference>
<organism evidence="1 2">
    <name type="scientific">Alloprevotella rava</name>
    <dbReference type="NCBI Taxonomy" id="671218"/>
    <lineage>
        <taxon>Bacteria</taxon>
        <taxon>Pseudomonadati</taxon>
        <taxon>Bacteroidota</taxon>
        <taxon>Bacteroidia</taxon>
        <taxon>Bacteroidales</taxon>
        <taxon>Prevotellaceae</taxon>
        <taxon>Alloprevotella</taxon>
    </lineage>
</organism>
<proteinExistence type="predicted"/>
<comment type="caution">
    <text evidence="1">The sequence shown here is derived from an EMBL/GenBank/DDBJ whole genome shotgun (WGS) entry which is preliminary data.</text>
</comment>
<dbReference type="AlphaFoldDB" id="A0A7W5UIY8"/>
<evidence type="ECO:0000313" key="1">
    <source>
        <dbReference type="EMBL" id="MBB3702735.1"/>
    </source>
</evidence>
<dbReference type="Proteomes" id="UP000541425">
    <property type="component" value="Unassembled WGS sequence"/>
</dbReference>
<sequence length="163" mass="18788">MSGRCKVHISIHFLEKIPEAKKYIIDFFVHILIAFENTIRLSADILIASADALIVAEQTVRKTEAKRIHPLLLFCFRVVTSSRCHVFAIMNWKCAYCERDNSVTTKSIAKFIVTHLSNYISACLLHTDNVTTKSDSFSRGRKRAHIPQRILYHPFATHIRFEL</sequence>